<evidence type="ECO:0000259" key="1">
    <source>
        <dbReference type="PROSITE" id="PS50245"/>
    </source>
</evidence>
<dbReference type="AlphaFoldDB" id="A0A8S9XWT5"/>
<keyword evidence="3" id="KW-1185">Reference proteome</keyword>
<dbReference type="Pfam" id="PF01302">
    <property type="entry name" value="CAP_GLY"/>
    <property type="match status" value="1"/>
</dbReference>
<dbReference type="SUPFAM" id="SSF74924">
    <property type="entry name" value="Cap-Gly domain"/>
    <property type="match status" value="1"/>
</dbReference>
<accession>A0A8S9XWT5</accession>
<dbReference type="PROSITE" id="PS50245">
    <property type="entry name" value="CAP_GLY_2"/>
    <property type="match status" value="1"/>
</dbReference>
<comment type="caution">
    <text evidence="2">The sequence shown here is derived from an EMBL/GenBank/DDBJ whole genome shotgun (WGS) entry which is preliminary data.</text>
</comment>
<organism evidence="2 3">
    <name type="scientific">Apolygus lucorum</name>
    <name type="common">Small green plant bug</name>
    <name type="synonym">Lygocoris lucorum</name>
    <dbReference type="NCBI Taxonomy" id="248454"/>
    <lineage>
        <taxon>Eukaryota</taxon>
        <taxon>Metazoa</taxon>
        <taxon>Ecdysozoa</taxon>
        <taxon>Arthropoda</taxon>
        <taxon>Hexapoda</taxon>
        <taxon>Insecta</taxon>
        <taxon>Pterygota</taxon>
        <taxon>Neoptera</taxon>
        <taxon>Paraneoptera</taxon>
        <taxon>Hemiptera</taxon>
        <taxon>Heteroptera</taxon>
        <taxon>Panheteroptera</taxon>
        <taxon>Cimicomorpha</taxon>
        <taxon>Miridae</taxon>
        <taxon>Mirini</taxon>
        <taxon>Apolygus</taxon>
    </lineage>
</organism>
<dbReference type="Proteomes" id="UP000466442">
    <property type="component" value="Unassembled WGS sequence"/>
</dbReference>
<evidence type="ECO:0000313" key="3">
    <source>
        <dbReference type="Proteomes" id="UP000466442"/>
    </source>
</evidence>
<dbReference type="Gene3D" id="2.30.30.190">
    <property type="entry name" value="CAP Gly-rich-like domain"/>
    <property type="match status" value="1"/>
</dbReference>
<reference evidence="2" key="1">
    <citation type="journal article" date="2021" name="Mol. Ecol. Resour.">
        <title>Apolygus lucorum genome provides insights into omnivorousness and mesophyll feeding.</title>
        <authorList>
            <person name="Liu Y."/>
            <person name="Liu H."/>
            <person name="Wang H."/>
            <person name="Huang T."/>
            <person name="Liu B."/>
            <person name="Yang B."/>
            <person name="Yin L."/>
            <person name="Li B."/>
            <person name="Zhang Y."/>
            <person name="Zhang S."/>
            <person name="Jiang F."/>
            <person name="Zhang X."/>
            <person name="Ren Y."/>
            <person name="Wang B."/>
            <person name="Wang S."/>
            <person name="Lu Y."/>
            <person name="Wu K."/>
            <person name="Fan W."/>
            <person name="Wang G."/>
        </authorList>
    </citation>
    <scope>NUCLEOTIDE SEQUENCE</scope>
    <source>
        <strain evidence="2">12Hb</strain>
    </source>
</reference>
<protein>
    <recommendedName>
        <fullName evidence="1">CAP-Gly domain-containing protein</fullName>
    </recommendedName>
</protein>
<evidence type="ECO:0000313" key="2">
    <source>
        <dbReference type="EMBL" id="KAF6212999.1"/>
    </source>
</evidence>
<proteinExistence type="predicted"/>
<dbReference type="SMART" id="SM01052">
    <property type="entry name" value="CAP_GLY"/>
    <property type="match status" value="1"/>
</dbReference>
<name>A0A8S9XWT5_APOLU</name>
<dbReference type="InterPro" id="IPR000938">
    <property type="entry name" value="CAP-Gly_domain"/>
</dbReference>
<gene>
    <name evidence="2" type="ORF">GE061_010712</name>
</gene>
<dbReference type="EMBL" id="WIXP02000003">
    <property type="protein sequence ID" value="KAF6212999.1"/>
    <property type="molecule type" value="Genomic_DNA"/>
</dbReference>
<dbReference type="OrthoDB" id="7388703at2759"/>
<feature type="domain" description="CAP-Gly" evidence="1">
    <location>
        <begin position="467"/>
        <end position="510"/>
    </location>
</feature>
<sequence length="520" mass="57934">MKLQGKQYHLPQGAVGRQFVSILAEEVQAVASGTRNSERIFILCTTVLQRVKLIVAGEDIRRLLRKRMELWEGGKYDELIQEAERCDRKLNGPRRKEDGDHKVRIFTRLVMQGRLRDATRWLTERSGGGVLNPYDLQADGSTVLDALKKKHPAQFCPDLSTFEIRESLPMLIEVDVSASHIEKIAHSLKGSAGPSGTNAEQWRSMLLRFGAHSSRLREAVAHLVRTLANGVVEWNQVKAMLARRAVALDKCPGVRPIGVGELLQRICAKTMAFVTGLVLLPSVSPLIADISIQPFDARYDSRRLIADIATYICCRSRSVPLSCSYIQRTNHNSDASVYHQPSRPCRPRLQPRHKVKFLENKLSRCFPGRSLPDLRSDSTEDSTDSLIDESENYLRRSIDSILTGEEPVFVKKGRRPRSHSQPDQVSANGRRAQPFLARAPSDLRIDHWVKVISSDGRLVVGKVRYVGPLPGAAETHVGLILGHGDGGNCSGSFAGTKYFDCDADCGLFVPFKKVVMAWNA</sequence>
<dbReference type="InterPro" id="IPR036859">
    <property type="entry name" value="CAP-Gly_dom_sf"/>
</dbReference>